<organism evidence="5 6">
    <name type="scientific">Verticillium longisporum</name>
    <name type="common">Verticillium dahliae var. longisporum</name>
    <dbReference type="NCBI Taxonomy" id="100787"/>
    <lineage>
        <taxon>Eukaryota</taxon>
        <taxon>Fungi</taxon>
        <taxon>Dikarya</taxon>
        <taxon>Ascomycota</taxon>
        <taxon>Pezizomycotina</taxon>
        <taxon>Sordariomycetes</taxon>
        <taxon>Hypocreomycetidae</taxon>
        <taxon>Glomerellales</taxon>
        <taxon>Plectosphaerellaceae</taxon>
        <taxon>Verticillium</taxon>
    </lineage>
</organism>
<feature type="transmembrane region" description="Helical" evidence="4">
    <location>
        <begin position="251"/>
        <end position="268"/>
    </location>
</feature>
<evidence type="ECO:0000256" key="3">
    <source>
        <dbReference type="SAM" id="MobiDB-lite"/>
    </source>
</evidence>
<keyword evidence="4" id="KW-1133">Transmembrane helix</keyword>
<evidence type="ECO:0000256" key="2">
    <source>
        <dbReference type="ARBA" id="ARBA00022679"/>
    </source>
</evidence>
<evidence type="ECO:0000313" key="5">
    <source>
        <dbReference type="EMBL" id="CRK44092.1"/>
    </source>
</evidence>
<feature type="region of interest" description="Disordered" evidence="3">
    <location>
        <begin position="1"/>
        <end position="152"/>
    </location>
</feature>
<name>A0A0G4NC95_VERLO</name>
<dbReference type="EMBL" id="CVQI01033828">
    <property type="protein sequence ID" value="CRK44092.1"/>
    <property type="molecule type" value="Genomic_DNA"/>
</dbReference>
<dbReference type="InterPro" id="IPR029063">
    <property type="entry name" value="SAM-dependent_MTases_sf"/>
</dbReference>
<evidence type="ECO:0000256" key="4">
    <source>
        <dbReference type="SAM" id="Phobius"/>
    </source>
</evidence>
<reference evidence="6" key="1">
    <citation type="submission" date="2015-05" db="EMBL/GenBank/DDBJ databases">
        <authorList>
            <person name="Fogelqvist Johan"/>
        </authorList>
    </citation>
    <scope>NUCLEOTIDE SEQUENCE [LARGE SCALE GENOMIC DNA]</scope>
</reference>
<feature type="transmembrane region" description="Helical" evidence="4">
    <location>
        <begin position="302"/>
        <end position="322"/>
    </location>
</feature>
<evidence type="ECO:0008006" key="7">
    <source>
        <dbReference type="Google" id="ProtNLM"/>
    </source>
</evidence>
<dbReference type="PANTHER" id="PTHR13393">
    <property type="entry name" value="SAM-DEPENDENT METHYLTRANSFERASE"/>
    <property type="match status" value="1"/>
</dbReference>
<protein>
    <recommendedName>
        <fullName evidence="7">U6 small nuclear RNA (adenine-(43)-N(6))-methyltransferase</fullName>
    </recommendedName>
</protein>
<evidence type="ECO:0000313" key="6">
    <source>
        <dbReference type="Proteomes" id="UP000045706"/>
    </source>
</evidence>
<feature type="transmembrane region" description="Helical" evidence="4">
    <location>
        <begin position="387"/>
        <end position="420"/>
    </location>
</feature>
<keyword evidence="2" id="KW-0808">Transferase</keyword>
<gene>
    <name evidence="5" type="ORF">BN1723_006009</name>
</gene>
<feature type="compositionally biased region" description="Low complexity" evidence="3">
    <location>
        <begin position="30"/>
        <end position="48"/>
    </location>
</feature>
<evidence type="ECO:0000256" key="1">
    <source>
        <dbReference type="ARBA" id="ARBA00022603"/>
    </source>
</evidence>
<dbReference type="SUPFAM" id="SSF53335">
    <property type="entry name" value="S-adenosyl-L-methionine-dependent methyltransferases"/>
    <property type="match status" value="1"/>
</dbReference>
<dbReference type="Pfam" id="PF05971">
    <property type="entry name" value="Methyltransf_10"/>
    <property type="match status" value="1"/>
</dbReference>
<dbReference type="Gene3D" id="3.40.50.150">
    <property type="entry name" value="Vaccinia Virus protein VP39"/>
    <property type="match status" value="1"/>
</dbReference>
<keyword evidence="4" id="KW-0472">Membrane</keyword>
<sequence>MDAHQTTTSAKPYDGASQYAMSGGNGFAGPEEPSSSRPWDRPSSYPDPVSGSGAYPQGSSELPPTSRPYDPSPRPNGSTTKPYDPSKPYDTPAKPYDTSKPYDPSPKPYGPAAEPYDPSTQPYDPSLYPTPTGPVGPSVEQMPGPAAMSYSSQYHGTAGAPLLAQQQTGLSGPMVTSPQDIRYVRGQTLEALGELYTLQKNRQRLGGTPVPLELEQQYRMQLNKASFDLRTLREEVKILISDAEKHRWRKWLIGSIVATIIPTVNFIFRRSPSEKKEDKSVTDTEHSFVRTRALLAKIKDTVLGRNSIASIAFFVFAVLYVFSNEVTLLVAKTVNKRLKKLSSRIEKGDGLLEEKDLKLLDGWRTSHPLQQIWSSPTEWYSEPLATFMIWVATFAMASIVVLGVAFGFVGFSAGVAVAAFQSYMYNGYAPSGGILSTMASITMLGVVLPWGLGKFFPGTSQIHDHVEKPKGNVNFAKRLPSVVEMTGTKRKKPSDEETTASHPADGSRHGAMTYRTRLLRGRPAPGVDADTYFRDLYLSELDFRQLGREDPEFGLLLRIGNLDFNNPAAVMQLTKTLLKIDYGLKIELPHDRLCPPVPVRHNYILWLKELIDGSSYAERGRKVTGLDIGTGASCIYPLLACQQRNWSFIATGNVDPKSLSFAKKNIELNHVQHRIQVISRQSSDPLIPAHPATVDFTMTNPPFYESDADLLASAKQKSRPPLSACTGAAVEMVTPGGEVAFVTRILEESLTLRDAIQWYTSMLGKQTSLETIVEKLREHGINNYAVTEFVQGNKTRRWAVAWSFAPMRPSAHASRGMKADKWKRYFPPSTEVEILTIPLDVGVGAVAERVDSLMTSLELVCWAWDKHKLRGTGRARENIWSRAWRRKKAREQEGGKNKAPDGDHDSSFCALGFEIDIDIRSAGMVVSCRWREGLELSVFESFCGFLKTQLTHLN</sequence>
<keyword evidence="4" id="KW-0812">Transmembrane</keyword>
<dbReference type="AlphaFoldDB" id="A0A0G4NC95"/>
<dbReference type="GO" id="GO:0005634">
    <property type="term" value="C:nucleus"/>
    <property type="evidence" value="ECO:0007669"/>
    <property type="project" value="TreeGrafter"/>
</dbReference>
<dbReference type="GO" id="GO:0070475">
    <property type="term" value="P:rRNA base methylation"/>
    <property type="evidence" value="ECO:0007669"/>
    <property type="project" value="TreeGrafter"/>
</dbReference>
<keyword evidence="1" id="KW-0489">Methyltransferase</keyword>
<dbReference type="GO" id="GO:0008168">
    <property type="term" value="F:methyltransferase activity"/>
    <property type="evidence" value="ECO:0007669"/>
    <property type="project" value="UniProtKB-KW"/>
</dbReference>
<dbReference type="PANTHER" id="PTHR13393:SF0">
    <property type="entry name" value="RNA N6-ADENOSINE-METHYLTRANSFERASE METTL16"/>
    <property type="match status" value="1"/>
</dbReference>
<accession>A0A0G4NC95</accession>
<feature type="region of interest" description="Disordered" evidence="3">
    <location>
        <begin position="485"/>
        <end position="509"/>
    </location>
</feature>
<proteinExistence type="predicted"/>
<dbReference type="InterPro" id="IPR010286">
    <property type="entry name" value="METTL16/RlmF"/>
</dbReference>
<feature type="compositionally biased region" description="Polar residues" evidence="3">
    <location>
        <begin position="1"/>
        <end position="10"/>
    </location>
</feature>
<feature type="transmembrane region" description="Helical" evidence="4">
    <location>
        <begin position="432"/>
        <end position="452"/>
    </location>
</feature>
<dbReference type="Proteomes" id="UP000045706">
    <property type="component" value="Unassembled WGS sequence"/>
</dbReference>